<dbReference type="Pfam" id="PF03840">
    <property type="entry name" value="SecG"/>
    <property type="match status" value="1"/>
</dbReference>
<dbReference type="OrthoDB" id="6554596at2"/>
<comment type="similarity">
    <text evidence="2 9">Belongs to the SecG family.</text>
</comment>
<dbReference type="PRINTS" id="PR01651">
    <property type="entry name" value="SECGEXPORT"/>
</dbReference>
<sequence length="109" mass="12560">MYWFFLIFFIFISLFLVLLILLNPGKGCSNTFNLDTKNNTKFFSGISNNSFMTNIISIFSFLFLLISLILCNINSKKMETDFLLEDSIKNEIQNEAVLDKKSSSSDIPY</sequence>
<comment type="subcellular location">
    <subcellularLocation>
        <location evidence="9">Cell membrane</location>
        <topology evidence="9">Multi-pass membrane protein</topology>
    </subcellularLocation>
    <subcellularLocation>
        <location evidence="1">Membrane</location>
        <topology evidence="1">Multi-pass membrane protein</topology>
    </subcellularLocation>
</comment>
<reference evidence="10 11" key="2">
    <citation type="submission" date="2019-05" db="EMBL/GenBank/DDBJ databases">
        <title>Genome evolution of the obligate endosymbiont Buchnera aphidicola.</title>
        <authorList>
            <person name="Moran N.A."/>
        </authorList>
    </citation>
    <scope>NUCLEOTIDE SEQUENCE [LARGE SCALE GENOMIC DNA]</scope>
    <source>
        <strain evidence="10 11">Bca</strain>
    </source>
</reference>
<dbReference type="NCBIfam" id="TIGR00810">
    <property type="entry name" value="secG"/>
    <property type="match status" value="1"/>
</dbReference>
<organism evidence="10 11">
    <name type="scientific">Buchnera aphidicola</name>
    <name type="common">Brachycaudus cardui</name>
    <dbReference type="NCBI Taxonomy" id="557993"/>
    <lineage>
        <taxon>Bacteria</taxon>
        <taxon>Pseudomonadati</taxon>
        <taxon>Pseudomonadota</taxon>
        <taxon>Gammaproteobacteria</taxon>
        <taxon>Enterobacterales</taxon>
        <taxon>Erwiniaceae</taxon>
        <taxon>Buchnera</taxon>
    </lineage>
</organism>
<keyword evidence="3 9" id="KW-0813">Transport</keyword>
<name>A0A4D6Y1P9_9GAMM</name>
<reference evidence="10 11" key="1">
    <citation type="submission" date="2018-12" db="EMBL/GenBank/DDBJ databases">
        <authorList>
            <person name="Chong R.A."/>
        </authorList>
    </citation>
    <scope>NUCLEOTIDE SEQUENCE [LARGE SCALE GENOMIC DNA]</scope>
    <source>
        <strain evidence="10 11">Bca</strain>
    </source>
</reference>
<dbReference type="RefSeq" id="WP_158359595.1">
    <property type="nucleotide sequence ID" value="NZ_CP034879.1"/>
</dbReference>
<evidence type="ECO:0000256" key="9">
    <source>
        <dbReference type="RuleBase" id="RU365087"/>
    </source>
</evidence>
<dbReference type="Proteomes" id="UP000298594">
    <property type="component" value="Chromosome"/>
</dbReference>
<evidence type="ECO:0000256" key="6">
    <source>
        <dbReference type="ARBA" id="ARBA00022989"/>
    </source>
</evidence>
<dbReference type="AlphaFoldDB" id="A0A4D6Y1P9"/>
<evidence type="ECO:0000256" key="8">
    <source>
        <dbReference type="ARBA" id="ARBA00023136"/>
    </source>
</evidence>
<evidence type="ECO:0000256" key="2">
    <source>
        <dbReference type="ARBA" id="ARBA00008445"/>
    </source>
</evidence>
<evidence type="ECO:0000256" key="4">
    <source>
        <dbReference type="ARBA" id="ARBA00022692"/>
    </source>
</evidence>
<keyword evidence="4 9" id="KW-0812">Transmembrane</keyword>
<keyword evidence="9" id="KW-1003">Cell membrane</keyword>
<keyword evidence="5 9" id="KW-0653">Protein transport</keyword>
<dbReference type="InterPro" id="IPR004692">
    <property type="entry name" value="SecG"/>
</dbReference>
<dbReference type="GO" id="GO:0009306">
    <property type="term" value="P:protein secretion"/>
    <property type="evidence" value="ECO:0007669"/>
    <property type="project" value="UniProtKB-UniRule"/>
</dbReference>
<proteinExistence type="inferred from homology"/>
<comment type="caution">
    <text evidence="9">Lacks conserved residue(s) required for the propagation of feature annotation.</text>
</comment>
<evidence type="ECO:0000256" key="3">
    <source>
        <dbReference type="ARBA" id="ARBA00022448"/>
    </source>
</evidence>
<gene>
    <name evidence="10" type="primary">secG</name>
    <name evidence="10" type="ORF">D9V67_01940</name>
</gene>
<evidence type="ECO:0000313" key="10">
    <source>
        <dbReference type="EMBL" id="QCI20514.1"/>
    </source>
</evidence>
<feature type="transmembrane region" description="Helical" evidence="9">
    <location>
        <begin position="51"/>
        <end position="73"/>
    </location>
</feature>
<accession>A0A4D6Y1P9</accession>
<evidence type="ECO:0000256" key="1">
    <source>
        <dbReference type="ARBA" id="ARBA00004141"/>
    </source>
</evidence>
<evidence type="ECO:0000256" key="5">
    <source>
        <dbReference type="ARBA" id="ARBA00022927"/>
    </source>
</evidence>
<dbReference type="GO" id="GO:0015450">
    <property type="term" value="F:protein-transporting ATPase activity"/>
    <property type="evidence" value="ECO:0007669"/>
    <property type="project" value="UniProtKB-UniRule"/>
</dbReference>
<dbReference type="GO" id="GO:0005886">
    <property type="term" value="C:plasma membrane"/>
    <property type="evidence" value="ECO:0007669"/>
    <property type="project" value="UniProtKB-SubCell"/>
</dbReference>
<evidence type="ECO:0000313" key="11">
    <source>
        <dbReference type="Proteomes" id="UP000298594"/>
    </source>
</evidence>
<evidence type="ECO:0000256" key="7">
    <source>
        <dbReference type="ARBA" id="ARBA00023010"/>
    </source>
</evidence>
<comment type="function">
    <text evidence="9">Involved in protein export. Participates in an early event of protein translocation.</text>
</comment>
<keyword evidence="8 9" id="KW-0472">Membrane</keyword>
<keyword evidence="6 9" id="KW-1133">Transmembrane helix</keyword>
<protein>
    <recommendedName>
        <fullName evidence="9">Protein-export membrane protein SecG</fullName>
    </recommendedName>
</protein>
<keyword evidence="7 9" id="KW-0811">Translocation</keyword>
<dbReference type="EMBL" id="CP034879">
    <property type="protein sequence ID" value="QCI20514.1"/>
    <property type="molecule type" value="Genomic_DNA"/>
</dbReference>